<keyword evidence="7 9" id="KW-1133">Transmembrane helix</keyword>
<keyword evidence="5 9" id="KW-1003">Cell membrane</keyword>
<comment type="subcellular location">
    <subcellularLocation>
        <location evidence="1 9">Cell membrane</location>
        <topology evidence="1 9">Multi-pass membrane protein</topology>
    </subcellularLocation>
</comment>
<accession>A0ABM9HAI2</accession>
<organism evidence="11 12">
    <name type="scientific">Nitrospina watsonii</name>
    <dbReference type="NCBI Taxonomy" id="1323948"/>
    <lineage>
        <taxon>Bacteria</taxon>
        <taxon>Pseudomonadati</taxon>
        <taxon>Nitrospinota/Tectimicrobiota group</taxon>
        <taxon>Nitrospinota</taxon>
        <taxon>Nitrospinia</taxon>
        <taxon>Nitrospinales</taxon>
        <taxon>Nitrospinaceae</taxon>
        <taxon>Nitrospina</taxon>
    </lineage>
</organism>
<dbReference type="RefSeq" id="WP_282010095.1">
    <property type="nucleotide sequence ID" value="NZ_OX336137.1"/>
</dbReference>
<evidence type="ECO:0000256" key="3">
    <source>
        <dbReference type="ARBA" id="ARBA00016864"/>
    </source>
</evidence>
<comment type="similarity">
    <text evidence="2 9">Belongs to the binding-protein-dependent transport system permease family. CysTW subfamily.</text>
</comment>
<keyword evidence="6 9" id="KW-0812">Transmembrane</keyword>
<keyword evidence="4" id="KW-0813">Transport</keyword>
<evidence type="ECO:0000313" key="12">
    <source>
        <dbReference type="Proteomes" id="UP001157733"/>
    </source>
</evidence>
<dbReference type="Proteomes" id="UP001157733">
    <property type="component" value="Chromosome"/>
</dbReference>
<feature type="transmembrane region" description="Helical" evidence="9">
    <location>
        <begin position="14"/>
        <end position="38"/>
    </location>
</feature>
<evidence type="ECO:0000256" key="5">
    <source>
        <dbReference type="ARBA" id="ARBA00022475"/>
    </source>
</evidence>
<gene>
    <name evidence="11" type="ORF">NSPWAT_0274</name>
</gene>
<reference evidence="11 12" key="1">
    <citation type="submission" date="2022-09" db="EMBL/GenBank/DDBJ databases">
        <authorList>
            <person name="Kop L."/>
        </authorList>
    </citation>
    <scope>NUCLEOTIDE SEQUENCE [LARGE SCALE GENOMIC DNA]</scope>
    <source>
        <strain evidence="11 12">347</strain>
    </source>
</reference>
<evidence type="ECO:0000313" key="11">
    <source>
        <dbReference type="EMBL" id="CAI2717133.1"/>
    </source>
</evidence>
<keyword evidence="12" id="KW-1185">Reference proteome</keyword>
<dbReference type="Gene3D" id="1.10.3720.10">
    <property type="entry name" value="MetI-like"/>
    <property type="match status" value="1"/>
</dbReference>
<dbReference type="Pfam" id="PF00528">
    <property type="entry name" value="BPD_transp_1"/>
    <property type="match status" value="1"/>
</dbReference>
<dbReference type="EMBL" id="OX336137">
    <property type="protein sequence ID" value="CAI2717133.1"/>
    <property type="molecule type" value="Genomic_DNA"/>
</dbReference>
<evidence type="ECO:0000256" key="7">
    <source>
        <dbReference type="ARBA" id="ARBA00022989"/>
    </source>
</evidence>
<dbReference type="SUPFAM" id="SSF161098">
    <property type="entry name" value="MetI-like"/>
    <property type="match status" value="1"/>
</dbReference>
<evidence type="ECO:0000256" key="1">
    <source>
        <dbReference type="ARBA" id="ARBA00004651"/>
    </source>
</evidence>
<dbReference type="InterPro" id="IPR005672">
    <property type="entry name" value="Phosphate_PstA"/>
</dbReference>
<feature type="domain" description="ABC transmembrane type-1" evidence="10">
    <location>
        <begin position="67"/>
        <end position="273"/>
    </location>
</feature>
<name>A0ABM9HAI2_9BACT</name>
<feature type="transmembrane region" description="Helical" evidence="9">
    <location>
        <begin position="71"/>
        <end position="92"/>
    </location>
</feature>
<evidence type="ECO:0000256" key="4">
    <source>
        <dbReference type="ARBA" id="ARBA00022448"/>
    </source>
</evidence>
<keyword evidence="8 9" id="KW-0472">Membrane</keyword>
<dbReference type="PANTHER" id="PTHR43470:SF5">
    <property type="entry name" value="PHOSPHATE TRANSPORT SYSTEM PERMEASE PROTEIN PSTA"/>
    <property type="match status" value="1"/>
</dbReference>
<dbReference type="NCBIfam" id="TIGR00974">
    <property type="entry name" value="3a0107s02c"/>
    <property type="match status" value="1"/>
</dbReference>
<dbReference type="PANTHER" id="PTHR43470">
    <property type="entry name" value="PHOSPHATE TRANSPORT SYSTEM PERMEASE PROTEIN PSTA-RELATED"/>
    <property type="match status" value="1"/>
</dbReference>
<sequence length="284" mass="31316">MMDARQKRERHNRWFIRLCTAVTWLAVGVLGLLLAHVAKEGWVWLDWDFLTSFPSRHPEEAGIKSALWGSVWLIGMTAMVAIPLGVATAVYLEEFAPKNRLLRVFEINIANLAGMPSILYGVLGLAIFVRFLGFDRSLWAGSLTMSLLVLPVIVIAAQGAIRAVPPSIREGAYALGARRWQVVWWQVLPGALPGIMTGIILALSRAMGETAPMIMIGALSYVAFTPETPDDPFTALPVQIFNWAARPQEEFHGLAAAGIIVLLVLLLSMNAGAVFIREKLQRYK</sequence>
<dbReference type="InterPro" id="IPR035906">
    <property type="entry name" value="MetI-like_sf"/>
</dbReference>
<dbReference type="PROSITE" id="PS50928">
    <property type="entry name" value="ABC_TM1"/>
    <property type="match status" value="1"/>
</dbReference>
<feature type="transmembrane region" description="Helical" evidence="9">
    <location>
        <begin position="182"/>
        <end position="203"/>
    </location>
</feature>
<evidence type="ECO:0000259" key="10">
    <source>
        <dbReference type="PROSITE" id="PS50928"/>
    </source>
</evidence>
<evidence type="ECO:0000256" key="6">
    <source>
        <dbReference type="ARBA" id="ARBA00022692"/>
    </source>
</evidence>
<feature type="transmembrane region" description="Helical" evidence="9">
    <location>
        <begin position="112"/>
        <end position="132"/>
    </location>
</feature>
<evidence type="ECO:0000256" key="9">
    <source>
        <dbReference type="RuleBase" id="RU363043"/>
    </source>
</evidence>
<evidence type="ECO:0000256" key="8">
    <source>
        <dbReference type="ARBA" id="ARBA00023136"/>
    </source>
</evidence>
<feature type="transmembrane region" description="Helical" evidence="9">
    <location>
        <begin position="251"/>
        <end position="276"/>
    </location>
</feature>
<evidence type="ECO:0000256" key="2">
    <source>
        <dbReference type="ARBA" id="ARBA00007069"/>
    </source>
</evidence>
<proteinExistence type="inferred from homology"/>
<dbReference type="CDD" id="cd06261">
    <property type="entry name" value="TM_PBP2"/>
    <property type="match status" value="1"/>
</dbReference>
<protein>
    <recommendedName>
        <fullName evidence="3 9">Phosphate transport system permease protein PstA</fullName>
    </recommendedName>
</protein>
<dbReference type="InterPro" id="IPR000515">
    <property type="entry name" value="MetI-like"/>
</dbReference>
<feature type="transmembrane region" description="Helical" evidence="9">
    <location>
        <begin position="138"/>
        <end position="161"/>
    </location>
</feature>